<keyword evidence="3" id="KW-1185">Reference proteome</keyword>
<proteinExistence type="predicted"/>
<dbReference type="AlphaFoldDB" id="M2N8W5"/>
<dbReference type="GeneID" id="19109464"/>
<protein>
    <recommendedName>
        <fullName evidence="1">DUF6590 domain-containing protein</fullName>
    </recommendedName>
</protein>
<reference evidence="2 3" key="1">
    <citation type="journal article" date="2012" name="PLoS Pathog.">
        <title>Diverse lifestyles and strategies of plant pathogenesis encoded in the genomes of eighteen Dothideomycetes fungi.</title>
        <authorList>
            <person name="Ohm R.A."/>
            <person name="Feau N."/>
            <person name="Henrissat B."/>
            <person name="Schoch C.L."/>
            <person name="Horwitz B.A."/>
            <person name="Barry K.W."/>
            <person name="Condon B.J."/>
            <person name="Copeland A.C."/>
            <person name="Dhillon B."/>
            <person name="Glaser F."/>
            <person name="Hesse C.N."/>
            <person name="Kosti I."/>
            <person name="LaButti K."/>
            <person name="Lindquist E.A."/>
            <person name="Lucas S."/>
            <person name="Salamov A.A."/>
            <person name="Bradshaw R.E."/>
            <person name="Ciuffetti L."/>
            <person name="Hamelin R.C."/>
            <person name="Kema G.H.J."/>
            <person name="Lawrence C."/>
            <person name="Scott J.A."/>
            <person name="Spatafora J.W."/>
            <person name="Turgeon B.G."/>
            <person name="de Wit P.J.G.M."/>
            <person name="Zhong S."/>
            <person name="Goodwin S.B."/>
            <person name="Grigoriev I.V."/>
        </authorList>
    </citation>
    <scope>NUCLEOTIDE SEQUENCE [LARGE SCALE GENOMIC DNA]</scope>
    <source>
        <strain evidence="2 3">UAMH 10762</strain>
    </source>
</reference>
<accession>M2N8W5</accession>
<dbReference type="EMBL" id="KB445550">
    <property type="protein sequence ID" value="EMD00589.1"/>
    <property type="molecule type" value="Genomic_DNA"/>
</dbReference>
<dbReference type="OMA" id="ILWIHER"/>
<evidence type="ECO:0000313" key="2">
    <source>
        <dbReference type="EMBL" id="EMD00589.1"/>
    </source>
</evidence>
<name>M2N8W5_BAUPA</name>
<gene>
    <name evidence="2" type="ORF">BAUCODRAFT_175025</name>
</gene>
<feature type="domain" description="DUF6590" evidence="1">
    <location>
        <begin position="43"/>
        <end position="183"/>
    </location>
</feature>
<organism evidence="2 3">
    <name type="scientific">Baudoinia panamericana (strain UAMH 10762)</name>
    <name type="common">Angels' share fungus</name>
    <name type="synonym">Baudoinia compniacensis (strain UAMH 10762)</name>
    <dbReference type="NCBI Taxonomy" id="717646"/>
    <lineage>
        <taxon>Eukaryota</taxon>
        <taxon>Fungi</taxon>
        <taxon>Dikarya</taxon>
        <taxon>Ascomycota</taxon>
        <taxon>Pezizomycotina</taxon>
        <taxon>Dothideomycetes</taxon>
        <taxon>Dothideomycetidae</taxon>
        <taxon>Mycosphaerellales</taxon>
        <taxon>Teratosphaeriaceae</taxon>
        <taxon>Baudoinia</taxon>
    </lineage>
</organism>
<dbReference type="KEGG" id="bcom:BAUCODRAFT_175025"/>
<evidence type="ECO:0000259" key="1">
    <source>
        <dbReference type="Pfam" id="PF20233"/>
    </source>
</evidence>
<dbReference type="Proteomes" id="UP000011761">
    <property type="component" value="Unassembled WGS sequence"/>
</dbReference>
<sequence>MASNMSMTAWRNRLATSSHAGSTASARRPTYNQVCRASNLTRKNFWKGDVIAVPFHTPCTDPQVDPETDVAWSMSMQGPVYSKRRMVVILWIHERDMFCLPLFTSNKSSLRNKSERIKHEYVSVANQGKPHVNQGHYPPVEVVAMKKPLHEDSIIHLAGGVRVGCNEDITWAGRMTKDGYTAVLKLWQDLSEHAQAEPWRT</sequence>
<dbReference type="OrthoDB" id="3438983at2759"/>
<dbReference type="Pfam" id="PF20233">
    <property type="entry name" value="DUF6590"/>
    <property type="match status" value="1"/>
</dbReference>
<dbReference type="RefSeq" id="XP_007671773.1">
    <property type="nucleotide sequence ID" value="XM_007673583.1"/>
</dbReference>
<dbReference type="eggNOG" id="ENOG502R9FY">
    <property type="taxonomic scope" value="Eukaryota"/>
</dbReference>
<evidence type="ECO:0000313" key="3">
    <source>
        <dbReference type="Proteomes" id="UP000011761"/>
    </source>
</evidence>
<dbReference type="HOGENOM" id="CLU_1360184_0_0_1"/>
<dbReference type="InterPro" id="IPR046497">
    <property type="entry name" value="DUF6590"/>
</dbReference>